<protein>
    <submittedName>
        <fullName evidence="3">BTB domain-containing protein</fullName>
    </submittedName>
</protein>
<dbReference type="WBParaSite" id="PDA_v2.g3437.t1">
    <property type="protein sequence ID" value="PDA_v2.g3437.t1"/>
    <property type="gene ID" value="PDA_v2.g3437"/>
</dbReference>
<reference evidence="3" key="1">
    <citation type="submission" date="2022-11" db="UniProtKB">
        <authorList>
            <consortium name="WormBaseParasite"/>
        </authorList>
    </citation>
    <scope>IDENTIFICATION</scope>
</reference>
<accession>A0A914QPL4</accession>
<dbReference type="Pfam" id="PF00651">
    <property type="entry name" value="BTB"/>
    <property type="match status" value="1"/>
</dbReference>
<dbReference type="PANTHER" id="PTHR24413">
    <property type="entry name" value="SPECKLE-TYPE POZ PROTEIN"/>
    <property type="match status" value="1"/>
</dbReference>
<dbReference type="Proteomes" id="UP000887578">
    <property type="component" value="Unplaced"/>
</dbReference>
<proteinExistence type="predicted"/>
<dbReference type="InterPro" id="IPR011333">
    <property type="entry name" value="SKP1/BTB/POZ_sf"/>
</dbReference>
<dbReference type="PROSITE" id="PS50097">
    <property type="entry name" value="BTB"/>
    <property type="match status" value="1"/>
</dbReference>
<sequence length="318" mass="36337">MPEIPFAVLWEIPKNRLMPLKDSLKGYLESTSVSNIHGFQYSFCIFPNGDNDARRGKTYIFLKLDLGKLKKVKAECTFTVKSANCLRPYGCTYEQSVGRGAEICSTNDFFDPQKKFIVDEKLIVKCDGTFEVETGVPRQQKWDGVALGDRLWWKNDSKDITIVADGKEIKAHKIILPSHFCSKKQEIIENKSNKESNEIKIPNFSFKIVETAVRLIYECNFYTCLTLEELMSLFRFFDQYCIHDLKEKVESVLINKISAANVCRLTNFSISATSDKLEERCTEFLMIAFASKTPLSNANELDNDVIMTVLQNSLYSVV</sequence>
<evidence type="ECO:0000313" key="3">
    <source>
        <dbReference type="WBParaSite" id="PDA_v2.g3437.t1"/>
    </source>
</evidence>
<dbReference type="InterPro" id="IPR000210">
    <property type="entry name" value="BTB/POZ_dom"/>
</dbReference>
<dbReference type="Gene3D" id="2.60.210.10">
    <property type="entry name" value="Apoptosis, Tumor Necrosis Factor Receptor Associated Protein 2, Chain A"/>
    <property type="match status" value="1"/>
</dbReference>
<name>A0A914QPL4_9BILA</name>
<evidence type="ECO:0000259" key="1">
    <source>
        <dbReference type="PROSITE" id="PS50097"/>
    </source>
</evidence>
<dbReference type="CDD" id="cd18186">
    <property type="entry name" value="BTB_POZ_ZBTB_KLHL-like"/>
    <property type="match status" value="1"/>
</dbReference>
<evidence type="ECO:0000313" key="2">
    <source>
        <dbReference type="Proteomes" id="UP000887578"/>
    </source>
</evidence>
<dbReference type="AlphaFoldDB" id="A0A914QPL4"/>
<feature type="domain" description="BTB" evidence="1">
    <location>
        <begin position="158"/>
        <end position="217"/>
    </location>
</feature>
<dbReference type="SUPFAM" id="SSF49599">
    <property type="entry name" value="TRAF domain-like"/>
    <property type="match status" value="1"/>
</dbReference>
<organism evidence="2 3">
    <name type="scientific">Panagrolaimus davidi</name>
    <dbReference type="NCBI Taxonomy" id="227884"/>
    <lineage>
        <taxon>Eukaryota</taxon>
        <taxon>Metazoa</taxon>
        <taxon>Ecdysozoa</taxon>
        <taxon>Nematoda</taxon>
        <taxon>Chromadorea</taxon>
        <taxon>Rhabditida</taxon>
        <taxon>Tylenchina</taxon>
        <taxon>Panagrolaimomorpha</taxon>
        <taxon>Panagrolaimoidea</taxon>
        <taxon>Panagrolaimidae</taxon>
        <taxon>Panagrolaimus</taxon>
    </lineage>
</organism>
<dbReference type="Gene3D" id="3.30.710.10">
    <property type="entry name" value="Potassium Channel Kv1.1, Chain A"/>
    <property type="match status" value="1"/>
</dbReference>
<dbReference type="SUPFAM" id="SSF54695">
    <property type="entry name" value="POZ domain"/>
    <property type="match status" value="1"/>
</dbReference>
<dbReference type="SMART" id="SM00225">
    <property type="entry name" value="BTB"/>
    <property type="match status" value="1"/>
</dbReference>
<dbReference type="InterPro" id="IPR008974">
    <property type="entry name" value="TRAF-like"/>
</dbReference>
<keyword evidence="2" id="KW-1185">Reference proteome</keyword>